<dbReference type="OrthoDB" id="8442375at2"/>
<organism evidence="1 2">
    <name type="scientific">Kushneria marisflavi</name>
    <dbReference type="NCBI Taxonomy" id="157779"/>
    <lineage>
        <taxon>Bacteria</taxon>
        <taxon>Pseudomonadati</taxon>
        <taxon>Pseudomonadota</taxon>
        <taxon>Gammaproteobacteria</taxon>
        <taxon>Oceanospirillales</taxon>
        <taxon>Halomonadaceae</taxon>
        <taxon>Kushneria</taxon>
    </lineage>
</organism>
<protein>
    <recommendedName>
        <fullName evidence="3">ParB/Sulfiredoxin domain-containing protein</fullName>
    </recommendedName>
</protein>
<evidence type="ECO:0008006" key="3">
    <source>
        <dbReference type="Google" id="ProtNLM"/>
    </source>
</evidence>
<name>A0A240UT41_9GAMM</name>
<reference evidence="1 2" key="1">
    <citation type="submission" date="2017-05" db="EMBL/GenBank/DDBJ databases">
        <authorList>
            <person name="Song R."/>
            <person name="Chenine A.L."/>
            <person name="Ruprecht R.M."/>
        </authorList>
    </citation>
    <scope>NUCLEOTIDE SEQUENCE [LARGE SCALE GENOMIC DNA]</scope>
    <source>
        <strain evidence="1">SW32</strain>
    </source>
</reference>
<gene>
    <name evidence="1" type="ORF">B9H00_08690</name>
</gene>
<sequence>MLDPNNYRLNDGSEHNELTAEQIVRMQAETQQRLIKENISDLETSILRNGFLEVDKIVVKELDDRSEGSKKKEFLVIEGNRRVAAFKSLISEYYDHREEEFFENFPEQLKEKYKNINVILVEGSPEEIKDHSYRLMGIRHVSGPRQWGGYQSAKLITDMVESGQDYKEIGTLLGMRPAEVQRRHQGFQAFMQMKRDPKYMASADSKLFSLFSEMVGGNKYFKIEWLGWNSEKGVFENQKNLHRIYDAITQKHHGDLEIKNPSELRNFAKNISINEVRSQLESGVLLDEVDYDYDAEKRIKKIKSFITHVEKATNPSRIELDLFEDLRAKLEGLLERESRQQ</sequence>
<dbReference type="EMBL" id="CP021358">
    <property type="protein sequence ID" value="ART64677.1"/>
    <property type="molecule type" value="Genomic_DNA"/>
</dbReference>
<dbReference type="AlphaFoldDB" id="A0A240UT41"/>
<proteinExistence type="predicted"/>
<keyword evidence="2" id="KW-1185">Reference proteome</keyword>
<dbReference type="Proteomes" id="UP000194457">
    <property type="component" value="Chromosome"/>
</dbReference>
<evidence type="ECO:0000313" key="1">
    <source>
        <dbReference type="EMBL" id="ART64677.1"/>
    </source>
</evidence>
<accession>A0A240UT41</accession>
<evidence type="ECO:0000313" key="2">
    <source>
        <dbReference type="Proteomes" id="UP000194457"/>
    </source>
</evidence>
<dbReference type="KEGG" id="kma:B9H00_08690"/>